<accession>A0A9P1NAF0</accession>
<evidence type="ECO:0000256" key="5">
    <source>
        <dbReference type="RuleBase" id="RU004379"/>
    </source>
</evidence>
<comment type="similarity">
    <text evidence="5">Belongs to the BI1 family.</text>
</comment>
<feature type="transmembrane region" description="Helical" evidence="5">
    <location>
        <begin position="92"/>
        <end position="113"/>
    </location>
</feature>
<evidence type="ECO:0000256" key="2">
    <source>
        <dbReference type="ARBA" id="ARBA00022692"/>
    </source>
</evidence>
<protein>
    <submittedName>
        <fullName evidence="6">Uncharacterized protein</fullName>
    </submittedName>
</protein>
<feature type="transmembrane region" description="Helical" evidence="5">
    <location>
        <begin position="35"/>
        <end position="57"/>
    </location>
</feature>
<evidence type="ECO:0000313" key="6">
    <source>
        <dbReference type="EMBL" id="CAI5455605.1"/>
    </source>
</evidence>
<name>A0A9P1NAF0_9PELO</name>
<keyword evidence="4 5" id="KW-0472">Membrane</keyword>
<keyword evidence="7" id="KW-1185">Reference proteome</keyword>
<dbReference type="Proteomes" id="UP001152747">
    <property type="component" value="Unassembled WGS sequence"/>
</dbReference>
<dbReference type="GO" id="GO:0016020">
    <property type="term" value="C:membrane"/>
    <property type="evidence" value="ECO:0007669"/>
    <property type="project" value="UniProtKB-SubCell"/>
</dbReference>
<comment type="caution">
    <text evidence="6">The sequence shown here is derived from an EMBL/GenBank/DDBJ whole genome shotgun (WGS) entry which is preliminary data.</text>
</comment>
<organism evidence="6 7">
    <name type="scientific">Caenorhabditis angaria</name>
    <dbReference type="NCBI Taxonomy" id="860376"/>
    <lineage>
        <taxon>Eukaryota</taxon>
        <taxon>Metazoa</taxon>
        <taxon>Ecdysozoa</taxon>
        <taxon>Nematoda</taxon>
        <taxon>Chromadorea</taxon>
        <taxon>Rhabditida</taxon>
        <taxon>Rhabditina</taxon>
        <taxon>Rhabditomorpha</taxon>
        <taxon>Rhabditoidea</taxon>
        <taxon>Rhabditidae</taxon>
        <taxon>Peloderinae</taxon>
        <taxon>Caenorhabditis</taxon>
    </lineage>
</organism>
<dbReference type="Pfam" id="PF01027">
    <property type="entry name" value="Bax1-I"/>
    <property type="match status" value="1"/>
</dbReference>
<sequence length="176" mass="19397">MNLLLFFSSWVVFPNLFGSIALIIALHVKARDVPINYVLLAAFTTVQAFTLGCIVSMFDATVIFESAVITCLVVGGLFAFTLQNKRDFSSGYAAAGSLLSVLLLTSIFQLFFVSPATNFLINFFGAGVFCVLLVIDLDMIMYRFSPEDYICACVALYLDILNLFIRILQIVAEANK</sequence>
<reference evidence="6" key="1">
    <citation type="submission" date="2022-11" db="EMBL/GenBank/DDBJ databases">
        <authorList>
            <person name="Kikuchi T."/>
        </authorList>
    </citation>
    <scope>NUCLEOTIDE SEQUENCE</scope>
    <source>
        <strain evidence="6">PS1010</strain>
    </source>
</reference>
<feature type="transmembrane region" description="Helical" evidence="5">
    <location>
        <begin position="119"/>
        <end position="137"/>
    </location>
</feature>
<comment type="subcellular location">
    <subcellularLocation>
        <location evidence="1">Membrane</location>
        <topology evidence="1">Multi-pass membrane protein</topology>
    </subcellularLocation>
</comment>
<dbReference type="InterPro" id="IPR006214">
    <property type="entry name" value="Bax_inhibitor_1-related"/>
</dbReference>
<keyword evidence="3 5" id="KW-1133">Transmembrane helix</keyword>
<evidence type="ECO:0000313" key="7">
    <source>
        <dbReference type="Proteomes" id="UP001152747"/>
    </source>
</evidence>
<evidence type="ECO:0000256" key="1">
    <source>
        <dbReference type="ARBA" id="ARBA00004141"/>
    </source>
</evidence>
<dbReference type="EMBL" id="CANHGI010000006">
    <property type="protein sequence ID" value="CAI5455605.1"/>
    <property type="molecule type" value="Genomic_DNA"/>
</dbReference>
<evidence type="ECO:0000256" key="4">
    <source>
        <dbReference type="ARBA" id="ARBA00023136"/>
    </source>
</evidence>
<proteinExistence type="inferred from homology"/>
<dbReference type="AlphaFoldDB" id="A0A9P1NAF0"/>
<dbReference type="PANTHER" id="PTHR23291">
    <property type="entry name" value="BAX INHIBITOR-RELATED"/>
    <property type="match status" value="1"/>
</dbReference>
<dbReference type="PANTHER" id="PTHR23291:SF50">
    <property type="entry name" value="PROTEIN LIFEGUARD 4"/>
    <property type="match status" value="1"/>
</dbReference>
<gene>
    <name evidence="6" type="ORF">CAMP_LOCUS18242</name>
</gene>
<feature type="transmembrane region" description="Helical" evidence="5">
    <location>
        <begin position="149"/>
        <end position="172"/>
    </location>
</feature>
<feature type="transmembrane region" description="Helical" evidence="5">
    <location>
        <begin position="63"/>
        <end position="80"/>
    </location>
</feature>
<dbReference type="GO" id="GO:0043066">
    <property type="term" value="P:negative regulation of apoptotic process"/>
    <property type="evidence" value="ECO:0007669"/>
    <property type="project" value="TreeGrafter"/>
</dbReference>
<evidence type="ECO:0000256" key="3">
    <source>
        <dbReference type="ARBA" id="ARBA00022989"/>
    </source>
</evidence>
<dbReference type="OrthoDB" id="7933078at2759"/>
<feature type="transmembrane region" description="Helical" evidence="5">
    <location>
        <begin position="6"/>
        <end position="28"/>
    </location>
</feature>
<keyword evidence="2 5" id="KW-0812">Transmembrane</keyword>